<proteinExistence type="predicted"/>
<comment type="caution">
    <text evidence="2">The sequence shown here is derived from an EMBL/GenBank/DDBJ whole genome shotgun (WGS) entry which is preliminary data.</text>
</comment>
<accession>A0ABD2LWA6</accession>
<feature type="compositionally biased region" description="Basic and acidic residues" evidence="1">
    <location>
        <begin position="9"/>
        <end position="38"/>
    </location>
</feature>
<evidence type="ECO:0000313" key="3">
    <source>
        <dbReference type="Proteomes" id="UP001620626"/>
    </source>
</evidence>
<feature type="region of interest" description="Disordered" evidence="1">
    <location>
        <begin position="1"/>
        <end position="121"/>
    </location>
</feature>
<organism evidence="2 3">
    <name type="scientific">Heterodera trifolii</name>
    <dbReference type="NCBI Taxonomy" id="157864"/>
    <lineage>
        <taxon>Eukaryota</taxon>
        <taxon>Metazoa</taxon>
        <taxon>Ecdysozoa</taxon>
        <taxon>Nematoda</taxon>
        <taxon>Chromadorea</taxon>
        <taxon>Rhabditida</taxon>
        <taxon>Tylenchina</taxon>
        <taxon>Tylenchomorpha</taxon>
        <taxon>Tylenchoidea</taxon>
        <taxon>Heteroderidae</taxon>
        <taxon>Heteroderinae</taxon>
        <taxon>Heterodera</taxon>
    </lineage>
</organism>
<evidence type="ECO:0000256" key="1">
    <source>
        <dbReference type="SAM" id="MobiDB-lite"/>
    </source>
</evidence>
<feature type="compositionally biased region" description="Basic and acidic residues" evidence="1">
    <location>
        <begin position="56"/>
        <end position="65"/>
    </location>
</feature>
<keyword evidence="3" id="KW-1185">Reference proteome</keyword>
<reference evidence="2 3" key="1">
    <citation type="submission" date="2024-10" db="EMBL/GenBank/DDBJ databases">
        <authorList>
            <person name="Kim D."/>
        </authorList>
    </citation>
    <scope>NUCLEOTIDE SEQUENCE [LARGE SCALE GENOMIC DNA]</scope>
    <source>
        <strain evidence="2">BH-2024</strain>
    </source>
</reference>
<dbReference type="EMBL" id="JBICBT010000249">
    <property type="protein sequence ID" value="KAL3119368.1"/>
    <property type="molecule type" value="Genomic_DNA"/>
</dbReference>
<dbReference type="Proteomes" id="UP001620626">
    <property type="component" value="Unassembled WGS sequence"/>
</dbReference>
<sequence>MTEWWRGSVEGRVRAAPTAERRWRVRGGEKRRSVEERGSAPTDGGMVGRGPRRSRERGSAPKDDEWWGGVRGSRERGSAPTDERAGGGEPRGGPRGSGKRGSVEERGSAPPGRRNSGEGAALFNAKYHAPANCIGGRLVNASGQPHSRVQSRAAKLPRI</sequence>
<gene>
    <name evidence="2" type="ORF">niasHT_006565</name>
</gene>
<dbReference type="AlphaFoldDB" id="A0ABD2LWA6"/>
<feature type="compositionally biased region" description="Gly residues" evidence="1">
    <location>
        <begin position="87"/>
        <end position="96"/>
    </location>
</feature>
<feature type="compositionally biased region" description="Basic and acidic residues" evidence="1">
    <location>
        <begin position="72"/>
        <end position="86"/>
    </location>
</feature>
<evidence type="ECO:0000313" key="2">
    <source>
        <dbReference type="EMBL" id="KAL3119368.1"/>
    </source>
</evidence>
<protein>
    <submittedName>
        <fullName evidence="2">Uncharacterized protein</fullName>
    </submittedName>
</protein>
<name>A0ABD2LWA6_9BILA</name>